<dbReference type="GO" id="GO:0008170">
    <property type="term" value="F:N-methyltransferase activity"/>
    <property type="evidence" value="ECO:0007669"/>
    <property type="project" value="InterPro"/>
</dbReference>
<evidence type="ECO:0000313" key="7">
    <source>
        <dbReference type="Proteomes" id="UP000292886"/>
    </source>
</evidence>
<reference evidence="7" key="1">
    <citation type="submission" date="2019-03" db="EMBL/GenBank/DDBJ databases">
        <title>Weissella sp. 26KH-42 Genome sequencing.</title>
        <authorList>
            <person name="Heo J."/>
            <person name="Kim S.-J."/>
            <person name="Kim J.-S."/>
            <person name="Hong S.-B."/>
            <person name="Kwon S.-W."/>
        </authorList>
    </citation>
    <scope>NUCLEOTIDE SEQUENCE [LARGE SCALE GENOMIC DNA]</scope>
    <source>
        <strain evidence="7">26KH-42</strain>
    </source>
</reference>
<keyword evidence="7" id="KW-1185">Reference proteome</keyword>
<sequence length="269" mass="30465">MDIFDDALELNEEVTPYYTSEQVMLLHGDAFETLAQVKDESVDAFITDPPYFLSNGGFSNSGGKVVSVDKGDWDKAENVDVEEFYSKLLDEARRVLKPNGALWIFGTMHNIYTLGYLLKKKDWAILNNVTWQKSNPAPNLSRRMFTHSTETILWAKKEKKAKQTFNYDLMREYNGGKQMKDVWTTSTIRNSERIFGKHPTQKPLALMERIIEASTGKGDVIIDPFVGSGTTALAGMIHGRQVIGVDLETEYLDIAKARIKNQELTLDLN</sequence>
<dbReference type="InterPro" id="IPR001091">
    <property type="entry name" value="RM_Methyltransferase"/>
</dbReference>
<evidence type="ECO:0000256" key="2">
    <source>
        <dbReference type="ARBA" id="ARBA00022679"/>
    </source>
</evidence>
<protein>
    <recommendedName>
        <fullName evidence="4">Methyltransferase</fullName>
        <ecNumber evidence="4">2.1.1.-</ecNumber>
    </recommendedName>
</protein>
<dbReference type="GO" id="GO:0032259">
    <property type="term" value="P:methylation"/>
    <property type="evidence" value="ECO:0007669"/>
    <property type="project" value="UniProtKB-KW"/>
</dbReference>
<dbReference type="REBASE" id="304903">
    <property type="entry name" value="M2.WspKH42ORF11800P"/>
</dbReference>
<feature type="domain" description="DNA methylase N-4/N-6" evidence="5">
    <location>
        <begin position="42"/>
        <end position="256"/>
    </location>
</feature>
<proteinExistence type="inferred from homology"/>
<dbReference type="Proteomes" id="UP000292886">
    <property type="component" value="Chromosome"/>
</dbReference>
<evidence type="ECO:0000313" key="6">
    <source>
        <dbReference type="EMBL" id="QBO37089.1"/>
    </source>
</evidence>
<comment type="similarity">
    <text evidence="4">Belongs to the N(4)/N(6)-methyltransferase family.</text>
</comment>
<dbReference type="InterPro" id="IPR002941">
    <property type="entry name" value="DNA_methylase_N4/N6"/>
</dbReference>
<dbReference type="RefSeq" id="WP_133364166.1">
    <property type="nucleotide sequence ID" value="NZ_CP037940.1"/>
</dbReference>
<evidence type="ECO:0000256" key="3">
    <source>
        <dbReference type="ARBA" id="ARBA00022747"/>
    </source>
</evidence>
<dbReference type="AlphaFoldDB" id="A0A4P6YW31"/>
<gene>
    <name evidence="6" type="ORF">EQG49_11805</name>
</gene>
<dbReference type="Pfam" id="PF01555">
    <property type="entry name" value="N6_N4_Mtase"/>
    <property type="match status" value="1"/>
</dbReference>
<dbReference type="InterPro" id="IPR029063">
    <property type="entry name" value="SAM-dependent_MTases_sf"/>
</dbReference>
<keyword evidence="1 6" id="KW-0489">Methyltransferase</keyword>
<evidence type="ECO:0000256" key="1">
    <source>
        <dbReference type="ARBA" id="ARBA00022603"/>
    </source>
</evidence>
<keyword evidence="2 6" id="KW-0808">Transferase</keyword>
<dbReference type="PANTHER" id="PTHR13370">
    <property type="entry name" value="RNA METHYLASE-RELATED"/>
    <property type="match status" value="1"/>
</dbReference>
<dbReference type="EMBL" id="CP037940">
    <property type="protein sequence ID" value="QBO37089.1"/>
    <property type="molecule type" value="Genomic_DNA"/>
</dbReference>
<evidence type="ECO:0000256" key="4">
    <source>
        <dbReference type="RuleBase" id="RU362026"/>
    </source>
</evidence>
<name>A0A4P6YW31_9LACO</name>
<evidence type="ECO:0000259" key="5">
    <source>
        <dbReference type="Pfam" id="PF01555"/>
    </source>
</evidence>
<dbReference type="GO" id="GO:0005737">
    <property type="term" value="C:cytoplasm"/>
    <property type="evidence" value="ECO:0007669"/>
    <property type="project" value="TreeGrafter"/>
</dbReference>
<dbReference type="PRINTS" id="PR00508">
    <property type="entry name" value="S21N4MTFRASE"/>
</dbReference>
<dbReference type="Gene3D" id="3.40.50.150">
    <property type="entry name" value="Vaccinia Virus protein VP39"/>
    <property type="match status" value="1"/>
</dbReference>
<dbReference type="CDD" id="cd02440">
    <property type="entry name" value="AdoMet_MTases"/>
    <property type="match status" value="1"/>
</dbReference>
<dbReference type="PANTHER" id="PTHR13370:SF3">
    <property type="entry name" value="TRNA (GUANINE(10)-N2)-METHYLTRANSFERASE HOMOLOG"/>
    <property type="match status" value="1"/>
</dbReference>
<dbReference type="OrthoDB" id="9800801at2"/>
<accession>A0A4P6YW31</accession>
<keyword evidence="3" id="KW-0680">Restriction system</keyword>
<dbReference type="EC" id="2.1.1.-" evidence="4"/>
<dbReference type="GO" id="GO:0009307">
    <property type="term" value="P:DNA restriction-modification system"/>
    <property type="evidence" value="ECO:0007669"/>
    <property type="project" value="UniProtKB-KW"/>
</dbReference>
<dbReference type="GO" id="GO:0003677">
    <property type="term" value="F:DNA binding"/>
    <property type="evidence" value="ECO:0007669"/>
    <property type="project" value="InterPro"/>
</dbReference>
<dbReference type="KEGG" id="wei:EQG49_11805"/>
<organism evidence="6 7">
    <name type="scientific">Periweissella cryptocerci</name>
    <dbReference type="NCBI Taxonomy" id="2506420"/>
    <lineage>
        <taxon>Bacteria</taxon>
        <taxon>Bacillati</taxon>
        <taxon>Bacillota</taxon>
        <taxon>Bacilli</taxon>
        <taxon>Lactobacillales</taxon>
        <taxon>Lactobacillaceae</taxon>
        <taxon>Periweissella</taxon>
    </lineage>
</organism>
<dbReference type="SUPFAM" id="SSF53335">
    <property type="entry name" value="S-adenosyl-L-methionine-dependent methyltransferases"/>
    <property type="match status" value="1"/>
</dbReference>